<dbReference type="AlphaFoldDB" id="A0A852RJQ6"/>
<dbReference type="GO" id="GO:0005524">
    <property type="term" value="F:ATP binding"/>
    <property type="evidence" value="ECO:0007669"/>
    <property type="project" value="UniProtKB-UniRule"/>
</dbReference>
<dbReference type="RefSeq" id="WP_185986980.1">
    <property type="nucleotide sequence ID" value="NZ_BAAALZ010000001.1"/>
</dbReference>
<feature type="transmembrane region" description="Helical" evidence="4">
    <location>
        <begin position="79"/>
        <end position="101"/>
    </location>
</feature>
<feature type="transmembrane region" description="Helical" evidence="4">
    <location>
        <begin position="121"/>
        <end position="144"/>
    </location>
</feature>
<feature type="binding site" evidence="3">
    <location>
        <begin position="475"/>
        <end position="482"/>
    </location>
    <ligand>
        <name>ATP</name>
        <dbReference type="ChEBI" id="CHEBI:30616"/>
    </ligand>
</feature>
<keyword evidence="4" id="KW-0472">Membrane</keyword>
<dbReference type="EMBL" id="JACCBD010000001">
    <property type="protein sequence ID" value="NYD26922.1"/>
    <property type="molecule type" value="Genomic_DNA"/>
</dbReference>
<dbReference type="InterPro" id="IPR050206">
    <property type="entry name" value="FtsK/SpoIIIE/SftA"/>
</dbReference>
<evidence type="ECO:0000313" key="6">
    <source>
        <dbReference type="EMBL" id="NYD26922.1"/>
    </source>
</evidence>
<comment type="caution">
    <text evidence="6">The sequence shown here is derived from an EMBL/GenBank/DDBJ whole genome shotgun (WGS) entry which is preliminary data.</text>
</comment>
<evidence type="ECO:0000256" key="2">
    <source>
        <dbReference type="ARBA" id="ARBA00022840"/>
    </source>
</evidence>
<proteinExistence type="predicted"/>
<dbReference type="PANTHER" id="PTHR22683">
    <property type="entry name" value="SPORULATION PROTEIN RELATED"/>
    <property type="match status" value="1"/>
</dbReference>
<keyword evidence="2 3" id="KW-0067">ATP-binding</keyword>
<evidence type="ECO:0000256" key="1">
    <source>
        <dbReference type="ARBA" id="ARBA00022741"/>
    </source>
</evidence>
<keyword evidence="4" id="KW-0812">Transmembrane</keyword>
<accession>A0A852RJQ6</accession>
<dbReference type="InterPro" id="IPR002543">
    <property type="entry name" value="FtsK_dom"/>
</dbReference>
<gene>
    <name evidence="6" type="ORF">BJ960_001725</name>
</gene>
<keyword evidence="7" id="KW-1185">Reference proteome</keyword>
<dbReference type="GO" id="GO:0003677">
    <property type="term" value="F:DNA binding"/>
    <property type="evidence" value="ECO:0007669"/>
    <property type="project" value="InterPro"/>
</dbReference>
<dbReference type="Gene3D" id="3.40.50.300">
    <property type="entry name" value="P-loop containing nucleotide triphosphate hydrolases"/>
    <property type="match status" value="1"/>
</dbReference>
<organism evidence="6 7">
    <name type="scientific">Leucobacter aridicollis</name>
    <dbReference type="NCBI Taxonomy" id="283878"/>
    <lineage>
        <taxon>Bacteria</taxon>
        <taxon>Bacillati</taxon>
        <taxon>Actinomycetota</taxon>
        <taxon>Actinomycetes</taxon>
        <taxon>Micrococcales</taxon>
        <taxon>Microbacteriaceae</taxon>
        <taxon>Leucobacter</taxon>
    </lineage>
</organism>
<keyword evidence="4" id="KW-1133">Transmembrane helix</keyword>
<dbReference type="PANTHER" id="PTHR22683:SF41">
    <property type="entry name" value="DNA TRANSLOCASE FTSK"/>
    <property type="match status" value="1"/>
</dbReference>
<protein>
    <recommendedName>
        <fullName evidence="5">FtsK domain-containing protein</fullName>
    </recommendedName>
</protein>
<dbReference type="PROSITE" id="PS50901">
    <property type="entry name" value="FTSK"/>
    <property type="match status" value="1"/>
</dbReference>
<evidence type="ECO:0000256" key="3">
    <source>
        <dbReference type="PROSITE-ProRule" id="PRU00289"/>
    </source>
</evidence>
<evidence type="ECO:0000256" key="4">
    <source>
        <dbReference type="SAM" id="Phobius"/>
    </source>
</evidence>
<dbReference type="InterPro" id="IPR027417">
    <property type="entry name" value="P-loop_NTPase"/>
</dbReference>
<reference evidence="6 7" key="1">
    <citation type="submission" date="2020-07" db="EMBL/GenBank/DDBJ databases">
        <title>Sequencing the genomes of 1000 actinobacteria strains.</title>
        <authorList>
            <person name="Klenk H.-P."/>
        </authorList>
    </citation>
    <scope>NUCLEOTIDE SEQUENCE [LARGE SCALE GENOMIC DNA]</scope>
    <source>
        <strain evidence="6 7">DSM 17380</strain>
    </source>
</reference>
<sequence length="803" mass="86279">MGVSMREMAVAQAKRSAVSAIFRAVFTPIRWAAYLLTGAVTVLADSPRYEKATGHRPRTSAQEARQVVGAALWAFLPSIAAHFGALLIVIATLAFVAVTVIGRRLRYLDQATQTRLTVPAFWQIPALLIPTLLAFAVALLPVIPATRSLLADLVPLMWWMPAAAIAVGGVLYWVALLISARHAGFKRAKRGEIADLLKEALGVDDREAERIQHRGDTFTIRPTPATASARLSANPTQVDRTIAAINSGYEVVIADGSLIVQPVTLATQSRRHLDALSGGLVIDETSGENSSTVLTLAPGTSPSAAEAVAAYAATQHDGASLVEWLPLESRAVIAKLADDLRTVRERIAAQLKAYPHDLRIEQTTDMLGHRMLEFSAPQLLAADRVSRRKIAAELKASVAPREKDLSWRTTVDDTSGSIAMRERRDPLMTMLTLDDFREKHPLDTDPATSWKSFEIAITEDGAAVPFSLFHTLTVGQTGSGKGSVIWSILSGVLPSARQGLAEIYAIDPKGAEAIADDGSLRGMFQQVATTPDDWAALVSDVVDKMNARKGQGRSLPVTREQPLIVLFIDELSALTALDTDSKRANEVMSNLLLLSSQGRSMNVLIVSAVQAPQKDMVGKLRPFLPMRIALRTETPLETDLVLGTGATDFGAEAHLIPVASPGNGYRSAGIGYVRVEGFPEPQRVRFPYTDDATLDRWDREFRELRAAGQLPPQVGAENPEIVPAFGQILNQDTADTDLGEFDLGDLDLGDAAFTTASPGELPPVPAARAAETIGATPAQAAAQRAPLVITSNPAKPNFDDLFG</sequence>
<dbReference type="Proteomes" id="UP000586095">
    <property type="component" value="Unassembled WGS sequence"/>
</dbReference>
<dbReference type="SUPFAM" id="SSF52540">
    <property type="entry name" value="P-loop containing nucleoside triphosphate hydrolases"/>
    <property type="match status" value="1"/>
</dbReference>
<evidence type="ECO:0000313" key="7">
    <source>
        <dbReference type="Proteomes" id="UP000586095"/>
    </source>
</evidence>
<name>A0A852RJQ6_9MICO</name>
<evidence type="ECO:0000259" key="5">
    <source>
        <dbReference type="PROSITE" id="PS50901"/>
    </source>
</evidence>
<feature type="transmembrane region" description="Helical" evidence="4">
    <location>
        <begin position="21"/>
        <end position="44"/>
    </location>
</feature>
<feature type="domain" description="FtsK" evidence="5">
    <location>
        <begin position="452"/>
        <end position="639"/>
    </location>
</feature>
<keyword evidence="1 3" id="KW-0547">Nucleotide-binding</keyword>
<feature type="transmembrane region" description="Helical" evidence="4">
    <location>
        <begin position="156"/>
        <end position="180"/>
    </location>
</feature>